<comment type="caution">
    <text evidence="8">The sequence shown here is derived from an EMBL/GenBank/DDBJ whole genome shotgun (WGS) entry which is preliminary data.</text>
</comment>
<feature type="domain" description="Late embryogenesis abundant protein LEA-2 subgroup" evidence="7">
    <location>
        <begin position="109"/>
        <end position="212"/>
    </location>
</feature>
<dbReference type="AlphaFoldDB" id="A0A1Q3DDM8"/>
<evidence type="ECO:0000256" key="5">
    <source>
        <dbReference type="SAM" id="MobiDB-lite"/>
    </source>
</evidence>
<dbReference type="PANTHER" id="PTHR31234:SF2">
    <property type="entry name" value="OS05G0199100 PROTEIN"/>
    <property type="match status" value="1"/>
</dbReference>
<dbReference type="Proteomes" id="UP000187406">
    <property type="component" value="Unassembled WGS sequence"/>
</dbReference>
<evidence type="ECO:0000256" key="3">
    <source>
        <dbReference type="ARBA" id="ARBA00022989"/>
    </source>
</evidence>
<dbReference type="PANTHER" id="PTHR31234">
    <property type="entry name" value="LATE EMBRYOGENESIS ABUNDANT (LEA) HYDROXYPROLINE-RICH GLYCOPROTEIN FAMILY"/>
    <property type="match status" value="1"/>
</dbReference>
<accession>A0A1Q3DDM8</accession>
<evidence type="ECO:0000313" key="9">
    <source>
        <dbReference type="Proteomes" id="UP000187406"/>
    </source>
</evidence>
<dbReference type="EMBL" id="BDDD01006384">
    <property type="protein sequence ID" value="GAV90574.1"/>
    <property type="molecule type" value="Genomic_DNA"/>
</dbReference>
<evidence type="ECO:0000256" key="6">
    <source>
        <dbReference type="SAM" id="Phobius"/>
    </source>
</evidence>
<dbReference type="OrthoDB" id="777167at2759"/>
<proteinExistence type="predicted"/>
<dbReference type="SUPFAM" id="SSF117070">
    <property type="entry name" value="LEA14-like"/>
    <property type="match status" value="1"/>
</dbReference>
<evidence type="ECO:0000256" key="1">
    <source>
        <dbReference type="ARBA" id="ARBA00004167"/>
    </source>
</evidence>
<organism evidence="8 9">
    <name type="scientific">Cephalotus follicularis</name>
    <name type="common">Albany pitcher plant</name>
    <dbReference type="NCBI Taxonomy" id="3775"/>
    <lineage>
        <taxon>Eukaryota</taxon>
        <taxon>Viridiplantae</taxon>
        <taxon>Streptophyta</taxon>
        <taxon>Embryophyta</taxon>
        <taxon>Tracheophyta</taxon>
        <taxon>Spermatophyta</taxon>
        <taxon>Magnoliopsida</taxon>
        <taxon>eudicotyledons</taxon>
        <taxon>Gunneridae</taxon>
        <taxon>Pentapetalae</taxon>
        <taxon>rosids</taxon>
        <taxon>fabids</taxon>
        <taxon>Oxalidales</taxon>
        <taxon>Cephalotaceae</taxon>
        <taxon>Cephalotus</taxon>
    </lineage>
</organism>
<gene>
    <name evidence="8" type="ORF">CFOL_v3_33983</name>
</gene>
<feature type="compositionally biased region" description="Polar residues" evidence="5">
    <location>
        <begin position="10"/>
        <end position="32"/>
    </location>
</feature>
<comment type="subcellular location">
    <subcellularLocation>
        <location evidence="1">Membrane</location>
        <topology evidence="1">Single-pass membrane protein</topology>
    </subcellularLocation>
</comment>
<dbReference type="FunCoup" id="A0A1Q3DDM8">
    <property type="interactions" value="480"/>
</dbReference>
<dbReference type="InterPro" id="IPR044839">
    <property type="entry name" value="NDR1-like"/>
</dbReference>
<evidence type="ECO:0000313" key="8">
    <source>
        <dbReference type="EMBL" id="GAV90574.1"/>
    </source>
</evidence>
<dbReference type="Pfam" id="PF03168">
    <property type="entry name" value="LEA_2"/>
    <property type="match status" value="1"/>
</dbReference>
<keyword evidence="4 6" id="KW-0472">Membrane</keyword>
<dbReference type="GO" id="GO:0005886">
    <property type="term" value="C:plasma membrane"/>
    <property type="evidence" value="ECO:0007669"/>
    <property type="project" value="TreeGrafter"/>
</dbReference>
<evidence type="ECO:0000256" key="2">
    <source>
        <dbReference type="ARBA" id="ARBA00022692"/>
    </source>
</evidence>
<dbReference type="InterPro" id="IPR004864">
    <property type="entry name" value="LEA_2"/>
</dbReference>
<keyword evidence="9" id="KW-1185">Reference proteome</keyword>
<dbReference type="GO" id="GO:0098542">
    <property type="term" value="P:defense response to other organism"/>
    <property type="evidence" value="ECO:0007669"/>
    <property type="project" value="InterPro"/>
</dbReference>
<sequence>MTDRVYPSTKPATNGTTATNPSFPATKAQQYGATRPAYRPTSYHERRRRGCCCSCCLWLTFTIITLLFLIAIAGAVIYVLYRPQSPNFSVSGLKVSTLNLTSSSMTLNVTARNPNKKLVYIYNPFSVSLYTVDGIAIGEGSFPSFVQDTKNTTLLRTAITSNNQQDDDASTSELKTDLNSKSGIAVKIQMDTKVKVQMGALKTPNVGLRVTCERIRLTVPTGKTATTASTSNAKCKIDVRIKIWKWTL</sequence>
<name>A0A1Q3DDM8_CEPFO</name>
<feature type="region of interest" description="Disordered" evidence="5">
    <location>
        <begin position="1"/>
        <end position="33"/>
    </location>
</feature>
<protein>
    <submittedName>
        <fullName evidence="8">LEA_2 domain-containing protein</fullName>
    </submittedName>
</protein>
<keyword evidence="3 6" id="KW-1133">Transmembrane helix</keyword>
<dbReference type="Gene3D" id="2.60.40.1820">
    <property type="match status" value="1"/>
</dbReference>
<feature type="transmembrane region" description="Helical" evidence="6">
    <location>
        <begin position="56"/>
        <end position="81"/>
    </location>
</feature>
<reference evidence="9" key="1">
    <citation type="submission" date="2016-04" db="EMBL/GenBank/DDBJ databases">
        <title>Cephalotus genome sequencing.</title>
        <authorList>
            <person name="Fukushima K."/>
            <person name="Hasebe M."/>
            <person name="Fang X."/>
        </authorList>
    </citation>
    <scope>NUCLEOTIDE SEQUENCE [LARGE SCALE GENOMIC DNA]</scope>
    <source>
        <strain evidence="9">cv. St1</strain>
    </source>
</reference>
<dbReference type="InParanoid" id="A0A1Q3DDM8"/>
<keyword evidence="2 6" id="KW-0812">Transmembrane</keyword>
<dbReference type="STRING" id="3775.A0A1Q3DDM8"/>
<evidence type="ECO:0000256" key="4">
    <source>
        <dbReference type="ARBA" id="ARBA00023136"/>
    </source>
</evidence>
<evidence type="ECO:0000259" key="7">
    <source>
        <dbReference type="Pfam" id="PF03168"/>
    </source>
</evidence>